<proteinExistence type="predicted"/>
<evidence type="ECO:0000256" key="4">
    <source>
        <dbReference type="SAM" id="MobiDB-lite"/>
    </source>
</evidence>
<dbReference type="Pfam" id="PF01388">
    <property type="entry name" value="ARID"/>
    <property type="match status" value="1"/>
</dbReference>
<dbReference type="Proteomes" id="UP001219934">
    <property type="component" value="Unassembled WGS sequence"/>
</dbReference>
<dbReference type="Gene3D" id="1.10.150.60">
    <property type="entry name" value="ARID DNA-binding domain"/>
    <property type="match status" value="1"/>
</dbReference>
<reference evidence="6" key="1">
    <citation type="submission" date="2022-11" db="EMBL/GenBank/DDBJ databases">
        <title>Chromosome-level genome of Pogonophryne albipinna.</title>
        <authorList>
            <person name="Jo E."/>
        </authorList>
    </citation>
    <scope>NUCLEOTIDE SEQUENCE</scope>
    <source>
        <strain evidence="6">SGF0006</strain>
        <tissue evidence="6">Muscle</tissue>
    </source>
</reference>
<feature type="compositionally biased region" description="Low complexity" evidence="4">
    <location>
        <begin position="271"/>
        <end position="288"/>
    </location>
</feature>
<feature type="compositionally biased region" description="Basic and acidic residues" evidence="4">
    <location>
        <begin position="428"/>
        <end position="437"/>
    </location>
</feature>
<feature type="region of interest" description="Disordered" evidence="4">
    <location>
        <begin position="427"/>
        <end position="492"/>
    </location>
</feature>
<evidence type="ECO:0000256" key="2">
    <source>
        <dbReference type="ARBA" id="ARBA00023163"/>
    </source>
</evidence>
<evidence type="ECO:0000313" key="7">
    <source>
        <dbReference type="Proteomes" id="UP001219934"/>
    </source>
</evidence>
<feature type="compositionally biased region" description="Polar residues" evidence="4">
    <location>
        <begin position="466"/>
        <end position="478"/>
    </location>
</feature>
<keyword evidence="2" id="KW-0804">Transcription</keyword>
<accession>A0AAD6F9X4</accession>
<dbReference type="GO" id="GO:0005634">
    <property type="term" value="C:nucleus"/>
    <property type="evidence" value="ECO:0007669"/>
    <property type="project" value="TreeGrafter"/>
</dbReference>
<dbReference type="GO" id="GO:0000976">
    <property type="term" value="F:transcription cis-regulatory region binding"/>
    <property type="evidence" value="ECO:0007669"/>
    <property type="project" value="TreeGrafter"/>
</dbReference>
<evidence type="ECO:0000259" key="5">
    <source>
        <dbReference type="PROSITE" id="PS51011"/>
    </source>
</evidence>
<dbReference type="InterPro" id="IPR036431">
    <property type="entry name" value="ARID_dom_sf"/>
</dbReference>
<dbReference type="PANTHER" id="PTHR13964:SF25">
    <property type="entry name" value="AT-RICH INTERACTIVE DOMAIN-CONTAINING PROTEIN 5A"/>
    <property type="match status" value="1"/>
</dbReference>
<dbReference type="SMART" id="SM00501">
    <property type="entry name" value="BRIGHT"/>
    <property type="match status" value="1"/>
</dbReference>
<dbReference type="InterPro" id="IPR051232">
    <property type="entry name" value="ARID/SWI1_ChromRemod"/>
</dbReference>
<dbReference type="PANTHER" id="PTHR13964">
    <property type="entry name" value="RBP-RELATED"/>
    <property type="match status" value="1"/>
</dbReference>
<feature type="domain" description="ARID" evidence="5">
    <location>
        <begin position="30"/>
        <end position="122"/>
    </location>
</feature>
<feature type="region of interest" description="Disordered" evidence="4">
    <location>
        <begin position="333"/>
        <end position="394"/>
    </location>
</feature>
<keyword evidence="1" id="KW-0805">Transcription regulation</keyword>
<evidence type="ECO:0000256" key="3">
    <source>
        <dbReference type="ARBA" id="ARBA00023242"/>
    </source>
</evidence>
<evidence type="ECO:0000313" key="6">
    <source>
        <dbReference type="EMBL" id="KAJ4925873.1"/>
    </source>
</evidence>
<gene>
    <name evidence="6" type="ORF">JOQ06_008059</name>
</gene>
<feature type="compositionally biased region" description="Polar residues" evidence="4">
    <location>
        <begin position="335"/>
        <end position="347"/>
    </location>
</feature>
<keyword evidence="3" id="KW-0539">Nucleus</keyword>
<dbReference type="GO" id="GO:0006357">
    <property type="term" value="P:regulation of transcription by RNA polymerase II"/>
    <property type="evidence" value="ECO:0007669"/>
    <property type="project" value="TreeGrafter"/>
</dbReference>
<dbReference type="AlphaFoldDB" id="A0AAD6F9X4"/>
<dbReference type="PROSITE" id="PS51011">
    <property type="entry name" value="ARID"/>
    <property type="match status" value="1"/>
</dbReference>
<protein>
    <recommendedName>
        <fullName evidence="5">ARID domain-containing protein</fullName>
    </recommendedName>
</protein>
<dbReference type="SUPFAM" id="SSF46774">
    <property type="entry name" value="ARID-like"/>
    <property type="match status" value="1"/>
</dbReference>
<keyword evidence="7" id="KW-1185">Reference proteome</keyword>
<feature type="compositionally biased region" description="Polar residues" evidence="4">
    <location>
        <begin position="356"/>
        <end position="365"/>
    </location>
</feature>
<dbReference type="SMART" id="SM01014">
    <property type="entry name" value="ARID"/>
    <property type="match status" value="1"/>
</dbReference>
<feature type="region of interest" description="Disordered" evidence="4">
    <location>
        <begin position="254"/>
        <end position="299"/>
    </location>
</feature>
<dbReference type="InterPro" id="IPR001606">
    <property type="entry name" value="ARID_dom"/>
</dbReference>
<comment type="caution">
    <text evidence="6">The sequence shown here is derived from an EMBL/GenBank/DDBJ whole genome shotgun (WGS) entry which is preliminary data.</text>
</comment>
<evidence type="ECO:0000256" key="1">
    <source>
        <dbReference type="ARBA" id="ARBA00023015"/>
    </source>
</evidence>
<dbReference type="CDD" id="cd16869">
    <property type="entry name" value="ARID_ARID5"/>
    <property type="match status" value="1"/>
</dbReference>
<dbReference type="EMBL" id="JAPTMU010000020">
    <property type="protein sequence ID" value="KAJ4925873.1"/>
    <property type="molecule type" value="Genomic_DNA"/>
</dbReference>
<feature type="compositionally biased region" description="Basic and acidic residues" evidence="4">
    <location>
        <begin position="368"/>
        <end position="386"/>
    </location>
</feature>
<name>A0AAD6F9X4_9TELE</name>
<organism evidence="6 7">
    <name type="scientific">Pogonophryne albipinna</name>
    <dbReference type="NCBI Taxonomy" id="1090488"/>
    <lineage>
        <taxon>Eukaryota</taxon>
        <taxon>Metazoa</taxon>
        <taxon>Chordata</taxon>
        <taxon>Craniata</taxon>
        <taxon>Vertebrata</taxon>
        <taxon>Euteleostomi</taxon>
        <taxon>Actinopterygii</taxon>
        <taxon>Neopterygii</taxon>
        <taxon>Teleostei</taxon>
        <taxon>Neoteleostei</taxon>
        <taxon>Acanthomorphata</taxon>
        <taxon>Eupercaria</taxon>
        <taxon>Perciformes</taxon>
        <taxon>Notothenioidei</taxon>
        <taxon>Pogonophryne</taxon>
    </lineage>
</organism>
<sequence length="606" mass="68030">MLILPMETPAHMEMAQREILEQRTKGPAEEITEEKFLKDLYLLMKKRDTPIERIPNLGFKQIDLFLMFQVVRAMGGYHQVMAQQLWKQVYNSLGGNPRSTSAATCTRRHYEKLLLPYECHLTGILVNVEPRNQRIHLHFTSEDSPRPAKRKLTSVPLHQNPPTLHSHPCVSVFPLSPRYPHYHHPSHAVLPPYVPVSSPVLTLHSSPPPKPWFPFPTSHLNPTEKEKEPLQPLEQLRFLADQYKNTCSLSEPWDLSPFGPLDKAPRRETYSTPASSFSPPSSSKTPKFLNKPPPLYTPRSLQVMINDGSETQDGEASFGDTSYPEKAREAYVNQKAPTASGSPTAPTLRTGEGVSTMAQRSSSPKTEVMIRPKEEREGSPEVRELDFTDLPSGLPRENGGKIEIEVPLSVFHNWLKLCGSSVRMHVPPQEEQRKCPDTEGGPTNMASNVNHEHSNSSGEAEDLTLTRRNFQSPNQSTGNHHKTSQDHFTNYNPQHSDILRRAASQDVFGQREINKSSSSRPTHCWDAFDKETQAATLPVNIDPSPRTVQRDYATSISCNEDTVQGGGEKSDTGLAAMLMLNSPSNPLLQFTTEEVKKLKKIISRSL</sequence>